<dbReference type="AlphaFoldDB" id="A0AAE3KZP3"/>
<keyword evidence="5 7" id="KW-1133">Transmembrane helix</keyword>
<evidence type="ECO:0000256" key="6">
    <source>
        <dbReference type="ARBA" id="ARBA00023136"/>
    </source>
</evidence>
<dbReference type="Gene3D" id="1.10.3720.10">
    <property type="entry name" value="MetI-like"/>
    <property type="match status" value="1"/>
</dbReference>
<dbReference type="Pfam" id="PF00528">
    <property type="entry name" value="BPD_transp_1"/>
    <property type="match status" value="1"/>
</dbReference>
<evidence type="ECO:0000313" key="10">
    <source>
        <dbReference type="Proteomes" id="UP001205748"/>
    </source>
</evidence>
<keyword evidence="10" id="KW-1185">Reference proteome</keyword>
<proteinExistence type="inferred from homology"/>
<keyword evidence="4 7" id="KW-0812">Transmembrane</keyword>
<comment type="similarity">
    <text evidence="7">Belongs to the binding-protein-dependent transport system permease family.</text>
</comment>
<feature type="transmembrane region" description="Helical" evidence="7">
    <location>
        <begin position="227"/>
        <end position="246"/>
    </location>
</feature>
<dbReference type="PANTHER" id="PTHR30151:SF16">
    <property type="entry name" value="ABC TRANSPORTER PERMEASE PROTEIN"/>
    <property type="match status" value="1"/>
</dbReference>
<feature type="transmembrane region" description="Helical" evidence="7">
    <location>
        <begin position="59"/>
        <end position="87"/>
    </location>
</feature>
<protein>
    <submittedName>
        <fullName evidence="9">ABC transporter permease subunit</fullName>
    </submittedName>
</protein>
<dbReference type="InterPro" id="IPR035906">
    <property type="entry name" value="MetI-like_sf"/>
</dbReference>
<dbReference type="PANTHER" id="PTHR30151">
    <property type="entry name" value="ALKANE SULFONATE ABC TRANSPORTER-RELATED, MEMBRANE SUBUNIT"/>
    <property type="match status" value="1"/>
</dbReference>
<dbReference type="InterPro" id="IPR000515">
    <property type="entry name" value="MetI-like"/>
</dbReference>
<dbReference type="Proteomes" id="UP001205748">
    <property type="component" value="Unassembled WGS sequence"/>
</dbReference>
<feature type="transmembrane region" description="Helical" evidence="7">
    <location>
        <begin position="125"/>
        <end position="146"/>
    </location>
</feature>
<keyword evidence="3" id="KW-1003">Cell membrane</keyword>
<dbReference type="PROSITE" id="PS50928">
    <property type="entry name" value="ABC_TM1"/>
    <property type="match status" value="1"/>
</dbReference>
<comment type="caution">
    <text evidence="9">The sequence shown here is derived from an EMBL/GenBank/DDBJ whole genome shotgun (WGS) entry which is preliminary data.</text>
</comment>
<dbReference type="SUPFAM" id="SSF161098">
    <property type="entry name" value="MetI-like"/>
    <property type="match status" value="1"/>
</dbReference>
<accession>A0AAE3KZP3</accession>
<dbReference type="RefSeq" id="WP_257530771.1">
    <property type="nucleotide sequence ID" value="NZ_JANKAS010000006.1"/>
</dbReference>
<name>A0AAE3KZP3_9FIRM</name>
<feature type="transmembrane region" description="Helical" evidence="7">
    <location>
        <begin position="99"/>
        <end position="119"/>
    </location>
</feature>
<evidence type="ECO:0000256" key="1">
    <source>
        <dbReference type="ARBA" id="ARBA00004651"/>
    </source>
</evidence>
<feature type="transmembrane region" description="Helical" evidence="7">
    <location>
        <begin position="194"/>
        <end position="215"/>
    </location>
</feature>
<evidence type="ECO:0000256" key="7">
    <source>
        <dbReference type="RuleBase" id="RU363032"/>
    </source>
</evidence>
<reference evidence="9" key="1">
    <citation type="submission" date="2022-07" db="EMBL/GenBank/DDBJ databases">
        <title>Enhanced cultured diversity of the mouse gut microbiota enables custom-made synthetic communities.</title>
        <authorList>
            <person name="Afrizal A."/>
        </authorList>
    </citation>
    <scope>NUCLEOTIDE SEQUENCE</scope>
    <source>
        <strain evidence="9">DSM 28593</strain>
    </source>
</reference>
<evidence type="ECO:0000256" key="4">
    <source>
        <dbReference type="ARBA" id="ARBA00022692"/>
    </source>
</evidence>
<evidence type="ECO:0000256" key="2">
    <source>
        <dbReference type="ARBA" id="ARBA00022448"/>
    </source>
</evidence>
<keyword evidence="6 7" id="KW-0472">Membrane</keyword>
<sequence>MKNKSILTPFCLRLIWILLFLGIWEIMAHSSLVNALSFPSLKLIGQSLLSSIFSGEIVYQILYSLGLILLGLIIGVFSSLILSFLAILHPIFESLMDALVSIFHPLPGIALLPLIILWIGTGSKAVVFIIVHSVLWPMILNLSAGFKSIPSVYKKIGQNYEFSLLKIVTKIYIPASLPYIIAGLKIGWARAWRAAISAEMIFGATGGQGGIGWYLFNKRVFMDTPGLFAGLILIIIIGIGIDDLVFDKIEKLTIRKWGISS</sequence>
<dbReference type="GO" id="GO:0055085">
    <property type="term" value="P:transmembrane transport"/>
    <property type="evidence" value="ECO:0007669"/>
    <property type="project" value="InterPro"/>
</dbReference>
<keyword evidence="2 7" id="KW-0813">Transport</keyword>
<gene>
    <name evidence="9" type="ORF">NSA47_08060</name>
</gene>
<evidence type="ECO:0000259" key="8">
    <source>
        <dbReference type="PROSITE" id="PS50928"/>
    </source>
</evidence>
<comment type="subcellular location">
    <subcellularLocation>
        <location evidence="1 7">Cell membrane</location>
        <topology evidence="1 7">Multi-pass membrane protein</topology>
    </subcellularLocation>
</comment>
<evidence type="ECO:0000313" key="9">
    <source>
        <dbReference type="EMBL" id="MCR1898936.1"/>
    </source>
</evidence>
<evidence type="ECO:0000256" key="3">
    <source>
        <dbReference type="ARBA" id="ARBA00022475"/>
    </source>
</evidence>
<dbReference type="GO" id="GO:0005886">
    <property type="term" value="C:plasma membrane"/>
    <property type="evidence" value="ECO:0007669"/>
    <property type="project" value="UniProtKB-SubCell"/>
</dbReference>
<feature type="domain" description="ABC transmembrane type-1" evidence="8">
    <location>
        <begin position="57"/>
        <end position="245"/>
    </location>
</feature>
<organism evidence="9 10">
    <name type="scientific">Irregularibacter muris</name>
    <dbReference type="NCBI Taxonomy" id="1796619"/>
    <lineage>
        <taxon>Bacteria</taxon>
        <taxon>Bacillati</taxon>
        <taxon>Bacillota</taxon>
        <taxon>Clostridia</taxon>
        <taxon>Eubacteriales</taxon>
        <taxon>Eubacteriaceae</taxon>
        <taxon>Irregularibacter</taxon>
    </lineage>
</organism>
<dbReference type="EMBL" id="JANKAS010000006">
    <property type="protein sequence ID" value="MCR1898936.1"/>
    <property type="molecule type" value="Genomic_DNA"/>
</dbReference>
<evidence type="ECO:0000256" key="5">
    <source>
        <dbReference type="ARBA" id="ARBA00022989"/>
    </source>
</evidence>